<evidence type="ECO:0000313" key="4">
    <source>
        <dbReference type="Proteomes" id="UP000023152"/>
    </source>
</evidence>
<proteinExistence type="predicted"/>
<keyword evidence="2" id="KW-0472">Membrane</keyword>
<feature type="region of interest" description="Disordered" evidence="1">
    <location>
        <begin position="151"/>
        <end position="226"/>
    </location>
</feature>
<organism evidence="3 4">
    <name type="scientific">Reticulomyxa filosa</name>
    <dbReference type="NCBI Taxonomy" id="46433"/>
    <lineage>
        <taxon>Eukaryota</taxon>
        <taxon>Sar</taxon>
        <taxon>Rhizaria</taxon>
        <taxon>Retaria</taxon>
        <taxon>Foraminifera</taxon>
        <taxon>Monothalamids</taxon>
        <taxon>Reticulomyxidae</taxon>
        <taxon>Reticulomyxa</taxon>
    </lineage>
</organism>
<feature type="transmembrane region" description="Helical" evidence="2">
    <location>
        <begin position="106"/>
        <end position="126"/>
    </location>
</feature>
<dbReference type="Proteomes" id="UP000023152">
    <property type="component" value="Unassembled WGS sequence"/>
</dbReference>
<reference evidence="3 4" key="1">
    <citation type="journal article" date="2013" name="Curr. Biol.">
        <title>The Genome of the Foraminiferan Reticulomyxa filosa.</title>
        <authorList>
            <person name="Glockner G."/>
            <person name="Hulsmann N."/>
            <person name="Schleicher M."/>
            <person name="Noegel A.A."/>
            <person name="Eichinger L."/>
            <person name="Gallinger C."/>
            <person name="Pawlowski J."/>
            <person name="Sierra R."/>
            <person name="Euteneuer U."/>
            <person name="Pillet L."/>
            <person name="Moustafa A."/>
            <person name="Platzer M."/>
            <person name="Groth M."/>
            <person name="Szafranski K."/>
            <person name="Schliwa M."/>
        </authorList>
    </citation>
    <scope>NUCLEOTIDE SEQUENCE [LARGE SCALE GENOMIC DNA]</scope>
</reference>
<protein>
    <submittedName>
        <fullName evidence="3">Uncharacterized protein</fullName>
    </submittedName>
</protein>
<keyword evidence="4" id="KW-1185">Reference proteome</keyword>
<accession>X6P7M9</accession>
<gene>
    <name evidence="3" type="ORF">RFI_03459</name>
</gene>
<feature type="compositionally biased region" description="Basic and acidic residues" evidence="1">
    <location>
        <begin position="206"/>
        <end position="218"/>
    </location>
</feature>
<evidence type="ECO:0000256" key="2">
    <source>
        <dbReference type="SAM" id="Phobius"/>
    </source>
</evidence>
<keyword evidence="2" id="KW-1133">Transmembrane helix</keyword>
<dbReference type="EMBL" id="ASPP01003235">
    <property type="protein sequence ID" value="ETO33642.1"/>
    <property type="molecule type" value="Genomic_DNA"/>
</dbReference>
<sequence length="226" mass="26561">MSKHWGVNVLNSVWIVNLDIFVFNCVIPVYSMKAARLLARFTFVTQKKKKKRGMNQLTDNNNHNKHTHSILTYKRDFLNVARILIYPNGFMTLITLFYSFTEDFRVLSLILSVWCLYQTFLLWQAIRQNCVRMLPLFQLLQGGLRAEAHRRRHSSHIRDMTKMLTPPEPKEKLHTIDDEDSHKEQSPEHNDVHASLQTDLEIMDPQPHDNDPTQKTEQDTNIPLHS</sequence>
<feature type="transmembrane region" description="Helical" evidence="2">
    <location>
        <begin position="83"/>
        <end position="100"/>
    </location>
</feature>
<keyword evidence="2" id="KW-0812">Transmembrane</keyword>
<name>X6P7M9_RETFI</name>
<feature type="compositionally biased region" description="Basic and acidic residues" evidence="1">
    <location>
        <begin position="168"/>
        <end position="192"/>
    </location>
</feature>
<feature type="transmembrane region" description="Helical" evidence="2">
    <location>
        <begin position="12"/>
        <end position="30"/>
    </location>
</feature>
<evidence type="ECO:0000256" key="1">
    <source>
        <dbReference type="SAM" id="MobiDB-lite"/>
    </source>
</evidence>
<comment type="caution">
    <text evidence="3">The sequence shown here is derived from an EMBL/GenBank/DDBJ whole genome shotgun (WGS) entry which is preliminary data.</text>
</comment>
<evidence type="ECO:0000313" key="3">
    <source>
        <dbReference type="EMBL" id="ETO33642.1"/>
    </source>
</evidence>
<dbReference type="AlphaFoldDB" id="X6P7M9"/>